<comment type="caution">
    <text evidence="2">The sequence shown here is derived from an EMBL/GenBank/DDBJ whole genome shotgun (WGS) entry which is preliminary data.</text>
</comment>
<feature type="compositionally biased region" description="Basic and acidic residues" evidence="1">
    <location>
        <begin position="57"/>
        <end position="66"/>
    </location>
</feature>
<evidence type="ECO:0000313" key="2">
    <source>
        <dbReference type="EMBL" id="KAF2095438.1"/>
    </source>
</evidence>
<feature type="compositionally biased region" description="Basic and acidic residues" evidence="1">
    <location>
        <begin position="180"/>
        <end position="198"/>
    </location>
</feature>
<evidence type="ECO:0000313" key="3">
    <source>
        <dbReference type="Proteomes" id="UP000799772"/>
    </source>
</evidence>
<feature type="region of interest" description="Disordered" evidence="1">
    <location>
        <begin position="178"/>
        <end position="198"/>
    </location>
</feature>
<accession>A0A9P4I9N4</accession>
<sequence>MEERSMRNYSMLYEEYHSSGKGFYKKISSSRSSRLPSWNNTLKKTCRLSINNSACEVEGHGKEPPARKRYSQKQNDLHRNSAAWEKKQLEKFDKLYNNNAIGAEERPVAGGWPIQKQHYQRRKGIRRRSMIFATAVLLAWKKVQKEEYDIYRKARPAWKKDPQKRNGPCAYFLCSTSEPAEERRQGADRHERSVVQNP</sequence>
<reference evidence="2" key="1">
    <citation type="journal article" date="2020" name="Stud. Mycol.">
        <title>101 Dothideomycetes genomes: a test case for predicting lifestyles and emergence of pathogens.</title>
        <authorList>
            <person name="Haridas S."/>
            <person name="Albert R."/>
            <person name="Binder M."/>
            <person name="Bloem J."/>
            <person name="Labutti K."/>
            <person name="Salamov A."/>
            <person name="Andreopoulos B."/>
            <person name="Baker S."/>
            <person name="Barry K."/>
            <person name="Bills G."/>
            <person name="Bluhm B."/>
            <person name="Cannon C."/>
            <person name="Castanera R."/>
            <person name="Culley D."/>
            <person name="Daum C."/>
            <person name="Ezra D."/>
            <person name="Gonzalez J."/>
            <person name="Henrissat B."/>
            <person name="Kuo A."/>
            <person name="Liang C."/>
            <person name="Lipzen A."/>
            <person name="Lutzoni F."/>
            <person name="Magnuson J."/>
            <person name="Mondo S."/>
            <person name="Nolan M."/>
            <person name="Ohm R."/>
            <person name="Pangilinan J."/>
            <person name="Park H.-J."/>
            <person name="Ramirez L."/>
            <person name="Alfaro M."/>
            <person name="Sun H."/>
            <person name="Tritt A."/>
            <person name="Yoshinaga Y."/>
            <person name="Zwiers L.-H."/>
            <person name="Turgeon B."/>
            <person name="Goodwin S."/>
            <person name="Spatafora J."/>
            <person name="Crous P."/>
            <person name="Grigoriev I."/>
        </authorList>
    </citation>
    <scope>NUCLEOTIDE SEQUENCE</scope>
    <source>
        <strain evidence="2">CBS 133067</strain>
    </source>
</reference>
<proteinExistence type="predicted"/>
<protein>
    <submittedName>
        <fullName evidence="2">Uncharacterized protein</fullName>
    </submittedName>
</protein>
<dbReference type="EMBL" id="ML978131">
    <property type="protein sequence ID" value="KAF2095438.1"/>
    <property type="molecule type" value="Genomic_DNA"/>
</dbReference>
<gene>
    <name evidence="2" type="ORF">NA57DRAFT_59447</name>
</gene>
<name>A0A9P4I9N4_9PEZI</name>
<evidence type="ECO:0000256" key="1">
    <source>
        <dbReference type="SAM" id="MobiDB-lite"/>
    </source>
</evidence>
<organism evidence="2 3">
    <name type="scientific">Rhizodiscina lignyota</name>
    <dbReference type="NCBI Taxonomy" id="1504668"/>
    <lineage>
        <taxon>Eukaryota</taxon>
        <taxon>Fungi</taxon>
        <taxon>Dikarya</taxon>
        <taxon>Ascomycota</taxon>
        <taxon>Pezizomycotina</taxon>
        <taxon>Dothideomycetes</taxon>
        <taxon>Pleosporomycetidae</taxon>
        <taxon>Aulographales</taxon>
        <taxon>Rhizodiscinaceae</taxon>
        <taxon>Rhizodiscina</taxon>
    </lineage>
</organism>
<feature type="region of interest" description="Disordered" evidence="1">
    <location>
        <begin position="56"/>
        <end position="75"/>
    </location>
</feature>
<dbReference type="AlphaFoldDB" id="A0A9P4I9N4"/>
<dbReference type="Proteomes" id="UP000799772">
    <property type="component" value="Unassembled WGS sequence"/>
</dbReference>
<keyword evidence="3" id="KW-1185">Reference proteome</keyword>